<reference evidence="7 8" key="1">
    <citation type="submission" date="2018-10" db="EMBL/GenBank/DDBJ databases">
        <title>Comparative analysis of microorganisms from saline springs in Andes Mountain Range, Colombia.</title>
        <authorList>
            <person name="Rubin E."/>
        </authorList>
    </citation>
    <scope>NUCLEOTIDE SEQUENCE [LARGE SCALE GENOMIC DNA]</scope>
    <source>
        <strain evidence="7 8">USBA 36</strain>
    </source>
</reference>
<accession>A0A420WR37</accession>
<feature type="transmembrane region" description="Helical" evidence="6">
    <location>
        <begin position="252"/>
        <end position="277"/>
    </location>
</feature>
<dbReference type="PANTHER" id="PTHR30482:SF17">
    <property type="entry name" value="ABC TRANSPORTER ATP-BINDING PROTEIN"/>
    <property type="match status" value="1"/>
</dbReference>
<dbReference type="CDD" id="cd06581">
    <property type="entry name" value="TM_PBP1_LivM_like"/>
    <property type="match status" value="1"/>
</dbReference>
<keyword evidence="3 6" id="KW-0812">Transmembrane</keyword>
<keyword evidence="5 6" id="KW-0472">Membrane</keyword>
<dbReference type="RefSeq" id="WP_121218134.1">
    <property type="nucleotide sequence ID" value="NZ_RBIG01000001.1"/>
</dbReference>
<proteinExistence type="predicted"/>
<dbReference type="GO" id="GO:0015658">
    <property type="term" value="F:branched-chain amino acid transmembrane transporter activity"/>
    <property type="evidence" value="ECO:0007669"/>
    <property type="project" value="InterPro"/>
</dbReference>
<comment type="subcellular location">
    <subcellularLocation>
        <location evidence="1">Cell membrane</location>
        <topology evidence="1">Multi-pass membrane protein</topology>
    </subcellularLocation>
</comment>
<dbReference type="PANTHER" id="PTHR30482">
    <property type="entry name" value="HIGH-AFFINITY BRANCHED-CHAIN AMINO ACID TRANSPORT SYSTEM PERMEASE"/>
    <property type="match status" value="1"/>
</dbReference>
<evidence type="ECO:0000256" key="3">
    <source>
        <dbReference type="ARBA" id="ARBA00022692"/>
    </source>
</evidence>
<evidence type="ECO:0000256" key="2">
    <source>
        <dbReference type="ARBA" id="ARBA00022475"/>
    </source>
</evidence>
<comment type="caution">
    <text evidence="7">The sequence shown here is derived from an EMBL/GenBank/DDBJ whole genome shotgun (WGS) entry which is preliminary data.</text>
</comment>
<dbReference type="Pfam" id="PF02653">
    <property type="entry name" value="BPD_transp_2"/>
    <property type="match status" value="1"/>
</dbReference>
<dbReference type="InterPro" id="IPR001851">
    <property type="entry name" value="ABC_transp_permease"/>
</dbReference>
<name>A0A420WR37_9PROT</name>
<feature type="transmembrane region" description="Helical" evidence="6">
    <location>
        <begin position="92"/>
        <end position="111"/>
    </location>
</feature>
<dbReference type="AlphaFoldDB" id="A0A420WR37"/>
<sequence>MLEIVRRIILWGGLALLCVLPPLADALGEGFYTVMVSRVLILALGAVSLNLILGYGGMVSFGHAAYLGIGAYVVGILSYHSGEWFGTESAFVAFPAAMLVSALFALVIGAISLRTSGVYFIMITLAFAQMVYFFFVSQQEYGGMDGMQMWARSDAGPLDLSDDASFYYLALVLLLAVLFLKHRLVHSRFGLVLRGIRENERRMKALGFATYRYKLAAFVLSGMVAGLAGAMMANLTEFVSPSLLHWTRSGELMVMVILGGMGSIAGPVLGAFAFLVLEDVLAEITQHWMIVLGPLLILIVLLARRGLYGLLSPEGRSK</sequence>
<dbReference type="Proteomes" id="UP000277424">
    <property type="component" value="Unassembled WGS sequence"/>
</dbReference>
<evidence type="ECO:0000256" key="4">
    <source>
        <dbReference type="ARBA" id="ARBA00022989"/>
    </source>
</evidence>
<dbReference type="InterPro" id="IPR043428">
    <property type="entry name" value="LivM-like"/>
</dbReference>
<keyword evidence="2" id="KW-1003">Cell membrane</keyword>
<protein>
    <submittedName>
        <fullName evidence="7">Branched-chain amino acid transport system permease protein</fullName>
    </submittedName>
</protein>
<evidence type="ECO:0000256" key="5">
    <source>
        <dbReference type="ARBA" id="ARBA00023136"/>
    </source>
</evidence>
<gene>
    <name evidence="7" type="ORF">BCL74_1108</name>
</gene>
<organism evidence="7 8">
    <name type="scientific">Oceanibaculum indicum</name>
    <dbReference type="NCBI Taxonomy" id="526216"/>
    <lineage>
        <taxon>Bacteria</taxon>
        <taxon>Pseudomonadati</taxon>
        <taxon>Pseudomonadota</taxon>
        <taxon>Alphaproteobacteria</taxon>
        <taxon>Rhodospirillales</taxon>
        <taxon>Oceanibaculaceae</taxon>
        <taxon>Oceanibaculum</taxon>
    </lineage>
</organism>
<evidence type="ECO:0000256" key="6">
    <source>
        <dbReference type="SAM" id="Phobius"/>
    </source>
</evidence>
<dbReference type="OrthoDB" id="9804361at2"/>
<feature type="transmembrane region" description="Helical" evidence="6">
    <location>
        <begin position="118"/>
        <end position="135"/>
    </location>
</feature>
<evidence type="ECO:0000313" key="7">
    <source>
        <dbReference type="EMBL" id="RKQ73322.1"/>
    </source>
</evidence>
<evidence type="ECO:0000256" key="1">
    <source>
        <dbReference type="ARBA" id="ARBA00004651"/>
    </source>
</evidence>
<feature type="transmembrane region" description="Helical" evidence="6">
    <location>
        <begin position="211"/>
        <end position="232"/>
    </location>
</feature>
<keyword evidence="4 6" id="KW-1133">Transmembrane helix</keyword>
<dbReference type="GO" id="GO:0005886">
    <property type="term" value="C:plasma membrane"/>
    <property type="evidence" value="ECO:0007669"/>
    <property type="project" value="UniProtKB-SubCell"/>
</dbReference>
<dbReference type="EMBL" id="RBIG01000001">
    <property type="protein sequence ID" value="RKQ73322.1"/>
    <property type="molecule type" value="Genomic_DNA"/>
</dbReference>
<evidence type="ECO:0000313" key="8">
    <source>
        <dbReference type="Proteomes" id="UP000277424"/>
    </source>
</evidence>
<feature type="transmembrane region" description="Helical" evidence="6">
    <location>
        <begin position="289"/>
        <end position="308"/>
    </location>
</feature>
<feature type="transmembrane region" description="Helical" evidence="6">
    <location>
        <begin position="63"/>
        <end position="80"/>
    </location>
</feature>
<feature type="transmembrane region" description="Helical" evidence="6">
    <location>
        <begin position="164"/>
        <end position="180"/>
    </location>
</feature>
<feature type="transmembrane region" description="Helical" evidence="6">
    <location>
        <begin position="36"/>
        <end position="56"/>
    </location>
</feature>